<keyword evidence="1" id="KW-0472">Membrane</keyword>
<reference evidence="2 3" key="1">
    <citation type="journal article" date="2016" name="Nat. Commun.">
        <title>Thousands of microbial genomes shed light on interconnected biogeochemical processes in an aquifer system.</title>
        <authorList>
            <person name="Anantharaman K."/>
            <person name="Brown C.T."/>
            <person name="Hug L.A."/>
            <person name="Sharon I."/>
            <person name="Castelle C.J."/>
            <person name="Probst A.J."/>
            <person name="Thomas B.C."/>
            <person name="Singh A."/>
            <person name="Wilkins M.J."/>
            <person name="Karaoz U."/>
            <person name="Brodie E.L."/>
            <person name="Williams K.H."/>
            <person name="Hubbard S.S."/>
            <person name="Banfield J.F."/>
        </authorList>
    </citation>
    <scope>NUCLEOTIDE SEQUENCE [LARGE SCALE GENOMIC DNA]</scope>
</reference>
<dbReference type="EMBL" id="MFBJ01000035">
    <property type="protein sequence ID" value="OGD96076.1"/>
    <property type="molecule type" value="Genomic_DNA"/>
</dbReference>
<protein>
    <submittedName>
        <fullName evidence="2">Uncharacterized protein</fullName>
    </submittedName>
</protein>
<feature type="transmembrane region" description="Helical" evidence="1">
    <location>
        <begin position="227"/>
        <end position="255"/>
    </location>
</feature>
<organism evidence="2 3">
    <name type="scientific">Candidatus Curtissbacteria bacterium RIFCSPHIGHO2_12_FULL_38_9b</name>
    <dbReference type="NCBI Taxonomy" id="1797720"/>
    <lineage>
        <taxon>Bacteria</taxon>
        <taxon>Candidatus Curtissiibacteriota</taxon>
    </lineage>
</organism>
<name>A0A1F5GW13_9BACT</name>
<dbReference type="AlphaFoldDB" id="A0A1F5GW13"/>
<evidence type="ECO:0000313" key="2">
    <source>
        <dbReference type="EMBL" id="OGD96076.1"/>
    </source>
</evidence>
<feature type="transmembrane region" description="Helical" evidence="1">
    <location>
        <begin position="185"/>
        <end position="207"/>
    </location>
</feature>
<sequence>MRQVLAVLIGLVLLFWARDAFAQELPTLGGVAVNVEVADDQAAEGDIISIVEGKLQRSSEEYDIKMYGVIVASPVLSVAPKSDTTKSVITSGSAQVKVSAQTEAIKTGDFITTSQNPGVGQKATASGFIVGKALADYENSQEAGIIPVEVNIGFFEVAPNTRGLLNSILTNLNNAFKAPKSLQSLLRYILAFIVGTMTFIAATFSFIKFTSTGIEALGRNPMAKRTIIVSMLLSGAIVVVLALAGLGIAAAIIGFGRN</sequence>
<dbReference type="Proteomes" id="UP000176666">
    <property type="component" value="Unassembled WGS sequence"/>
</dbReference>
<evidence type="ECO:0000256" key="1">
    <source>
        <dbReference type="SAM" id="Phobius"/>
    </source>
</evidence>
<keyword evidence="1" id="KW-1133">Transmembrane helix</keyword>
<proteinExistence type="predicted"/>
<accession>A0A1F5GW13</accession>
<gene>
    <name evidence="2" type="ORF">A3F02_03195</name>
</gene>
<comment type="caution">
    <text evidence="2">The sequence shown here is derived from an EMBL/GenBank/DDBJ whole genome shotgun (WGS) entry which is preliminary data.</text>
</comment>
<keyword evidence="1" id="KW-0812">Transmembrane</keyword>
<evidence type="ECO:0000313" key="3">
    <source>
        <dbReference type="Proteomes" id="UP000176666"/>
    </source>
</evidence>